<gene>
    <name evidence="3" type="ORF">GFSPODELE1_LOCUS6722</name>
</gene>
<keyword evidence="4" id="KW-1185">Reference proteome</keyword>
<dbReference type="Proteomes" id="UP001497453">
    <property type="component" value="Chromosome 4"/>
</dbReference>
<feature type="compositionally biased region" description="Low complexity" evidence="1">
    <location>
        <begin position="197"/>
        <end position="210"/>
    </location>
</feature>
<name>A0ABP1DK22_9APHY</name>
<evidence type="ECO:0000256" key="2">
    <source>
        <dbReference type="SAM" id="Phobius"/>
    </source>
</evidence>
<protein>
    <submittedName>
        <fullName evidence="3">Uncharacterized protein</fullName>
    </submittedName>
</protein>
<feature type="transmembrane region" description="Helical" evidence="2">
    <location>
        <begin position="252"/>
        <end position="274"/>
    </location>
</feature>
<evidence type="ECO:0000313" key="4">
    <source>
        <dbReference type="Proteomes" id="UP001497453"/>
    </source>
</evidence>
<organism evidence="3 4">
    <name type="scientific">Somion occarium</name>
    <dbReference type="NCBI Taxonomy" id="3059160"/>
    <lineage>
        <taxon>Eukaryota</taxon>
        <taxon>Fungi</taxon>
        <taxon>Dikarya</taxon>
        <taxon>Basidiomycota</taxon>
        <taxon>Agaricomycotina</taxon>
        <taxon>Agaricomycetes</taxon>
        <taxon>Polyporales</taxon>
        <taxon>Cerrenaceae</taxon>
        <taxon>Somion</taxon>
    </lineage>
</organism>
<proteinExistence type="predicted"/>
<keyword evidence="2" id="KW-0812">Transmembrane</keyword>
<evidence type="ECO:0000313" key="3">
    <source>
        <dbReference type="EMBL" id="CAL1708161.1"/>
    </source>
</evidence>
<keyword evidence="2" id="KW-1133">Transmembrane helix</keyword>
<evidence type="ECO:0000256" key="1">
    <source>
        <dbReference type="SAM" id="MobiDB-lite"/>
    </source>
</evidence>
<keyword evidence="2" id="KW-0472">Membrane</keyword>
<accession>A0ABP1DK22</accession>
<sequence>MKDENISHIGSRCRTKCPQTRTYGYYDQEYRRDAFDDALTVSFPFIPLARSQDTNATCLSQFGWMTNSRGQSPCVVEAYVEGACHPDGEWTTPALQNTSFGYLGPTVQTANPCSCSSVAFSLLSACAYCQGGKLNTWTSYTTNCDPTEISNGGYHHDISSGTAIPAWAYQPMDATTEKWDPLSAQKLSESGIPDSISNNGNSTSKPPGSPSSFFLSSSAQTIGTAISSSPVAVPSTINGSAERPIRRSSSGAIIGGAVGGGVSALLLVVAGVLLRRYLRTNRAMRAPSRQVQLYLPSSPSYYDEKFPAGLTPPHSANPLLNSQIPVQIYDPFRAGSAIHIPNLAHVEGQVNNGRPCPISSLPEV</sequence>
<reference evidence="4" key="1">
    <citation type="submission" date="2024-04" db="EMBL/GenBank/DDBJ databases">
        <authorList>
            <person name="Shaw F."/>
            <person name="Minotto A."/>
        </authorList>
    </citation>
    <scope>NUCLEOTIDE SEQUENCE [LARGE SCALE GENOMIC DNA]</scope>
</reference>
<dbReference type="EMBL" id="OZ037947">
    <property type="protein sequence ID" value="CAL1708161.1"/>
    <property type="molecule type" value="Genomic_DNA"/>
</dbReference>
<feature type="region of interest" description="Disordered" evidence="1">
    <location>
        <begin position="190"/>
        <end position="210"/>
    </location>
</feature>